<comment type="caution">
    <text evidence="1">The sequence shown here is derived from an EMBL/GenBank/DDBJ whole genome shotgun (WGS) entry which is preliminary data.</text>
</comment>
<dbReference type="Proteomes" id="UP000789901">
    <property type="component" value="Unassembled WGS sequence"/>
</dbReference>
<protein>
    <submittedName>
        <fullName evidence="1">2302_t:CDS:1</fullName>
    </submittedName>
</protein>
<gene>
    <name evidence="1" type="ORF">GMARGA_LOCUS34314</name>
</gene>
<accession>A0ABN7WRP2</accession>
<evidence type="ECO:0000313" key="2">
    <source>
        <dbReference type="Proteomes" id="UP000789901"/>
    </source>
</evidence>
<keyword evidence="2" id="KW-1185">Reference proteome</keyword>
<dbReference type="EMBL" id="CAJVQB010059812">
    <property type="protein sequence ID" value="CAG8839144.1"/>
    <property type="molecule type" value="Genomic_DNA"/>
</dbReference>
<feature type="non-terminal residue" evidence="1">
    <location>
        <position position="1"/>
    </location>
</feature>
<name>A0ABN7WRP2_GIGMA</name>
<reference evidence="1 2" key="1">
    <citation type="submission" date="2021-06" db="EMBL/GenBank/DDBJ databases">
        <authorList>
            <person name="Kallberg Y."/>
            <person name="Tangrot J."/>
            <person name="Rosling A."/>
        </authorList>
    </citation>
    <scope>NUCLEOTIDE SEQUENCE [LARGE SCALE GENOMIC DNA]</scope>
    <source>
        <strain evidence="1 2">120-4 pot B 10/14</strain>
    </source>
</reference>
<evidence type="ECO:0000313" key="1">
    <source>
        <dbReference type="EMBL" id="CAG8839144.1"/>
    </source>
</evidence>
<sequence>ITITQKIKKPIKNNPYSLDTLILSCKMVTLCPCSKDRLRTFGCKKCEDNKCKHCKQKAFLTINEEGIISCSCIECSKTTKWKIEDLENEVFICNQDSNGKMYPKVYKHKPIVEQFIKALQCTHNVLKNMNQEERGLKALQTAANLKIQLMTMETNTKQNKFAKDKNKKINSVNLKTGIKYLQEKNKFETEKNVSSEIAIKFKNQKN</sequence>
<organism evidence="1 2">
    <name type="scientific">Gigaspora margarita</name>
    <dbReference type="NCBI Taxonomy" id="4874"/>
    <lineage>
        <taxon>Eukaryota</taxon>
        <taxon>Fungi</taxon>
        <taxon>Fungi incertae sedis</taxon>
        <taxon>Mucoromycota</taxon>
        <taxon>Glomeromycotina</taxon>
        <taxon>Glomeromycetes</taxon>
        <taxon>Diversisporales</taxon>
        <taxon>Gigasporaceae</taxon>
        <taxon>Gigaspora</taxon>
    </lineage>
</organism>
<proteinExistence type="predicted"/>